<dbReference type="NCBIfam" id="NF003549">
    <property type="entry name" value="PRK05205.1-5"/>
    <property type="match status" value="1"/>
</dbReference>
<dbReference type="PANTHER" id="PTHR11608:SF0">
    <property type="entry name" value="BIFUNCTIONAL PROTEIN PYRR"/>
    <property type="match status" value="1"/>
</dbReference>
<reference evidence="8 9" key="1">
    <citation type="submission" date="2024-07" db="EMBL/GenBank/DDBJ databases">
        <title>Characterization of a bacterium isolated from hydrolysated instant sea cucumber by whole-genome sequencing and metabolomics.</title>
        <authorList>
            <person name="Luo X."/>
            <person name="Zhang Z."/>
            <person name="Zheng Z."/>
            <person name="Zhang W."/>
            <person name="Ming T."/>
            <person name="Jiao L."/>
            <person name="Su X."/>
            <person name="Kong F."/>
            <person name="Xu J."/>
        </authorList>
    </citation>
    <scope>NUCLEOTIDE SEQUENCE [LARGE SCALE GENOMIC DNA]</scope>
    <source>
        <strain evidence="8 9">XL-2024</strain>
    </source>
</reference>
<comment type="caution">
    <text evidence="8">The sequence shown here is derived from an EMBL/GenBank/DDBJ whole genome shotgun (WGS) entry which is preliminary data.</text>
</comment>
<evidence type="ECO:0000259" key="7">
    <source>
        <dbReference type="Pfam" id="PF00156"/>
    </source>
</evidence>
<keyword evidence="4 6" id="KW-0805">Transcription regulation</keyword>
<comment type="subunit">
    <text evidence="6">Homodimer and homohexamer; in equilibrium.</text>
</comment>
<dbReference type="GO" id="GO:0004845">
    <property type="term" value="F:uracil phosphoribosyltransferase activity"/>
    <property type="evidence" value="ECO:0007669"/>
    <property type="project" value="UniProtKB-EC"/>
</dbReference>
<keyword evidence="5 6" id="KW-0804">Transcription</keyword>
<dbReference type="NCBIfam" id="NF003547">
    <property type="entry name" value="PRK05205.1-3"/>
    <property type="match status" value="1"/>
</dbReference>
<keyword evidence="3 6" id="KW-0328">Glycosyltransferase</keyword>
<dbReference type="SUPFAM" id="SSF53271">
    <property type="entry name" value="PRTase-like"/>
    <property type="match status" value="1"/>
</dbReference>
<dbReference type="InterPro" id="IPR023050">
    <property type="entry name" value="PyrR"/>
</dbReference>
<dbReference type="NCBIfam" id="NF003548">
    <property type="entry name" value="PRK05205.1-4"/>
    <property type="match status" value="1"/>
</dbReference>
<comment type="function">
    <text evidence="6">Also displays a weak uracil phosphoribosyltransferase activity which is not physiologically significant.</text>
</comment>
<evidence type="ECO:0000256" key="2">
    <source>
        <dbReference type="ARBA" id="ARBA00022472"/>
    </source>
</evidence>
<dbReference type="PANTHER" id="PTHR11608">
    <property type="entry name" value="BIFUNCTIONAL PROTEIN PYRR"/>
    <property type="match status" value="1"/>
</dbReference>
<dbReference type="Gene3D" id="3.40.50.2020">
    <property type="match status" value="1"/>
</dbReference>
<evidence type="ECO:0000256" key="1">
    <source>
        <dbReference type="ARBA" id="ARBA00005565"/>
    </source>
</evidence>
<proteinExistence type="inferred from homology"/>
<dbReference type="EC" id="2.4.2.9" evidence="6"/>
<dbReference type="InterPro" id="IPR050137">
    <property type="entry name" value="PyrR_bifunctional"/>
</dbReference>
<keyword evidence="6" id="KW-0694">RNA-binding</keyword>
<dbReference type="Proteomes" id="UP001558534">
    <property type="component" value="Unassembled WGS sequence"/>
</dbReference>
<feature type="domain" description="Phosphoribosyltransferase" evidence="7">
    <location>
        <begin position="3"/>
        <end position="152"/>
    </location>
</feature>
<sequence>MAQNELLDGPSMARALTRIAHEIIERNKGIDECILVGIKTRGAFLARRLAERIEKIEGKAIRTGELDITLYRDDLSTKHENEQAHVEQVDIDYVVANQKIILVDDVLYTGRTVRAALDAVMDLGRPGQIQLAVLIDRGHRELPIRADYVGKNVPTSGSERIVVNLQEVDDEDCVIIYKED</sequence>
<evidence type="ECO:0000256" key="3">
    <source>
        <dbReference type="ARBA" id="ARBA00022676"/>
    </source>
</evidence>
<evidence type="ECO:0000256" key="6">
    <source>
        <dbReference type="HAMAP-Rule" id="MF_01219"/>
    </source>
</evidence>
<comment type="function">
    <text evidence="6">Regulates transcriptional attenuation of the pyrimidine nucleotide (pyr) operon by binding in a uridine-dependent manner to specific sites on pyr mRNA. This disrupts an antiterminator hairpin in the RNA and favors formation of a downstream transcription terminator, leading to a reduced expression of downstream genes.</text>
</comment>
<keyword evidence="2 6" id="KW-0806">Transcription termination</keyword>
<dbReference type="RefSeq" id="WP_368635523.1">
    <property type="nucleotide sequence ID" value="NZ_JBFRHK010000002.1"/>
</dbReference>
<evidence type="ECO:0000313" key="8">
    <source>
        <dbReference type="EMBL" id="MEX3744564.1"/>
    </source>
</evidence>
<dbReference type="CDD" id="cd06223">
    <property type="entry name" value="PRTases_typeI"/>
    <property type="match status" value="1"/>
</dbReference>
<dbReference type="InterPro" id="IPR029057">
    <property type="entry name" value="PRTase-like"/>
</dbReference>
<gene>
    <name evidence="6 8" type="primary">pyrR</name>
    <name evidence="8" type="ORF">AB1300_05390</name>
</gene>
<comment type="catalytic activity">
    <reaction evidence="6">
        <text>UMP + diphosphate = 5-phospho-alpha-D-ribose 1-diphosphate + uracil</text>
        <dbReference type="Rhea" id="RHEA:13017"/>
        <dbReference type="ChEBI" id="CHEBI:17568"/>
        <dbReference type="ChEBI" id="CHEBI:33019"/>
        <dbReference type="ChEBI" id="CHEBI:57865"/>
        <dbReference type="ChEBI" id="CHEBI:58017"/>
        <dbReference type="EC" id="2.4.2.9"/>
    </reaction>
</comment>
<accession>A0ABV3VUJ0</accession>
<dbReference type="EMBL" id="JBFRHK010000002">
    <property type="protein sequence ID" value="MEX3744564.1"/>
    <property type="molecule type" value="Genomic_DNA"/>
</dbReference>
<organism evidence="8 9">
    <name type="scientific">Lysinibacillus xylanilyticus</name>
    <dbReference type="NCBI Taxonomy" id="582475"/>
    <lineage>
        <taxon>Bacteria</taxon>
        <taxon>Bacillati</taxon>
        <taxon>Bacillota</taxon>
        <taxon>Bacilli</taxon>
        <taxon>Bacillales</taxon>
        <taxon>Bacillaceae</taxon>
        <taxon>Lysinibacillus</taxon>
    </lineage>
</organism>
<evidence type="ECO:0000256" key="5">
    <source>
        <dbReference type="ARBA" id="ARBA00023163"/>
    </source>
</evidence>
<dbReference type="Pfam" id="PF00156">
    <property type="entry name" value="Pribosyltran"/>
    <property type="match status" value="1"/>
</dbReference>
<protein>
    <recommendedName>
        <fullName evidence="6">Bifunctional protein PyrR</fullName>
    </recommendedName>
    <domain>
        <recommendedName>
            <fullName evidence="6">Pyrimidine operon regulatory protein</fullName>
        </recommendedName>
    </domain>
    <domain>
        <recommendedName>
            <fullName evidence="6">Uracil phosphoribosyltransferase</fullName>
            <shortName evidence="6">UPRTase</shortName>
            <ecNumber evidence="6">2.4.2.9</ecNumber>
        </recommendedName>
    </domain>
</protein>
<evidence type="ECO:0000313" key="9">
    <source>
        <dbReference type="Proteomes" id="UP001558534"/>
    </source>
</evidence>
<comment type="similarity">
    <text evidence="1 6">Belongs to the purine/pyrimidine phosphoribosyltransferase family. PyrR subfamily.</text>
</comment>
<name>A0ABV3VUJ0_9BACI</name>
<dbReference type="HAMAP" id="MF_01219">
    <property type="entry name" value="PyrR"/>
    <property type="match status" value="1"/>
</dbReference>
<dbReference type="InterPro" id="IPR000836">
    <property type="entry name" value="PRTase_dom"/>
</dbReference>
<keyword evidence="9" id="KW-1185">Reference proteome</keyword>
<evidence type="ECO:0000256" key="4">
    <source>
        <dbReference type="ARBA" id="ARBA00023015"/>
    </source>
</evidence>
<keyword evidence="6 8" id="KW-0808">Transferase</keyword>
<feature type="short sequence motif" description="PRPP-binding" evidence="6">
    <location>
        <begin position="100"/>
        <end position="112"/>
    </location>
</feature>